<keyword evidence="5" id="KW-1003">Cell membrane</keyword>
<comment type="similarity">
    <text evidence="3">Belongs to the claudin family.</text>
</comment>
<keyword evidence="6 10" id="KW-0812">Transmembrane</keyword>
<evidence type="ECO:0000313" key="12">
    <source>
        <dbReference type="Proteomes" id="UP001460270"/>
    </source>
</evidence>
<dbReference type="PRINTS" id="PR01077">
    <property type="entry name" value="CLAUDIN"/>
</dbReference>
<sequence length="281" mass="30336">MIIHICQGGHISHHQSKERKKERHSQLHKNFSFHSIFDSSPKARSGFFGAAARPNEVMDPIVEVVALVLGFVGWVMVGVALPNRYWRTSTVDGNVITTSTIYENLWMSCATDSTGVHNCREFPSLLALSGYIQASRALMITSVVLGSFGLVAALIGVQCSKAGGENYILKGRITGTAGVLFILQGVCTMVSVSWYAFNITQDFFNPLFVGTKYEIGEGLYIGWCSAVLAIVGGACLTCSCKMASDEKRPMPYSRGTAYSGAARSAVARSTAASTYGRNAYV</sequence>
<evidence type="ECO:0000256" key="8">
    <source>
        <dbReference type="ARBA" id="ARBA00022989"/>
    </source>
</evidence>
<evidence type="ECO:0000256" key="10">
    <source>
        <dbReference type="SAM" id="Phobius"/>
    </source>
</evidence>
<dbReference type="InterPro" id="IPR017974">
    <property type="entry name" value="Claudin_CS"/>
</dbReference>
<evidence type="ECO:0000313" key="11">
    <source>
        <dbReference type="EMBL" id="KAK7909642.1"/>
    </source>
</evidence>
<dbReference type="Pfam" id="PF00822">
    <property type="entry name" value="PMP22_Claudin"/>
    <property type="match status" value="1"/>
</dbReference>
<name>A0AAW0P5V1_9GOBI</name>
<evidence type="ECO:0000256" key="1">
    <source>
        <dbReference type="ARBA" id="ARBA00004435"/>
    </source>
</evidence>
<keyword evidence="9 10" id="KW-0472">Membrane</keyword>
<dbReference type="InterPro" id="IPR006187">
    <property type="entry name" value="Claudin"/>
</dbReference>
<evidence type="ECO:0008006" key="13">
    <source>
        <dbReference type="Google" id="ProtNLM"/>
    </source>
</evidence>
<comment type="caution">
    <text evidence="11">The sequence shown here is derived from an EMBL/GenBank/DDBJ whole genome shotgun (WGS) entry which is preliminary data.</text>
</comment>
<dbReference type="GO" id="GO:0005886">
    <property type="term" value="C:plasma membrane"/>
    <property type="evidence" value="ECO:0007669"/>
    <property type="project" value="UniProtKB-SubCell"/>
</dbReference>
<accession>A0AAW0P5V1</accession>
<gene>
    <name evidence="11" type="ORF">WMY93_014326</name>
</gene>
<feature type="transmembrane region" description="Helical" evidence="10">
    <location>
        <begin position="178"/>
        <end position="197"/>
    </location>
</feature>
<evidence type="ECO:0000256" key="9">
    <source>
        <dbReference type="ARBA" id="ARBA00023136"/>
    </source>
</evidence>
<dbReference type="GO" id="GO:0005198">
    <property type="term" value="F:structural molecule activity"/>
    <property type="evidence" value="ECO:0007669"/>
    <property type="project" value="InterPro"/>
</dbReference>
<dbReference type="Proteomes" id="UP001460270">
    <property type="component" value="Unassembled WGS sequence"/>
</dbReference>
<dbReference type="PANTHER" id="PTHR12002">
    <property type="entry name" value="CLAUDIN"/>
    <property type="match status" value="1"/>
</dbReference>
<proteinExistence type="inferred from homology"/>
<keyword evidence="12" id="KW-1185">Reference proteome</keyword>
<dbReference type="InterPro" id="IPR004031">
    <property type="entry name" value="PMP22/EMP/MP20/Claudin"/>
</dbReference>
<dbReference type="PROSITE" id="PS01346">
    <property type="entry name" value="CLAUDIN"/>
    <property type="match status" value="1"/>
</dbReference>
<protein>
    <recommendedName>
        <fullName evidence="13">Claudin</fullName>
    </recommendedName>
</protein>
<feature type="transmembrane region" description="Helical" evidence="10">
    <location>
        <begin position="220"/>
        <end position="240"/>
    </location>
</feature>
<dbReference type="EMBL" id="JBBPFD010000010">
    <property type="protein sequence ID" value="KAK7909642.1"/>
    <property type="molecule type" value="Genomic_DNA"/>
</dbReference>
<evidence type="ECO:0000256" key="2">
    <source>
        <dbReference type="ARBA" id="ARBA00004651"/>
    </source>
</evidence>
<feature type="transmembrane region" description="Helical" evidence="10">
    <location>
        <begin position="137"/>
        <end position="157"/>
    </location>
</feature>
<keyword evidence="4" id="KW-0796">Tight junction</keyword>
<reference evidence="12" key="1">
    <citation type="submission" date="2024-04" db="EMBL/GenBank/DDBJ databases">
        <title>Salinicola lusitanus LLJ914,a marine bacterium isolated from the Okinawa Trough.</title>
        <authorList>
            <person name="Li J."/>
        </authorList>
    </citation>
    <scope>NUCLEOTIDE SEQUENCE [LARGE SCALE GENOMIC DNA]</scope>
</reference>
<evidence type="ECO:0000256" key="6">
    <source>
        <dbReference type="ARBA" id="ARBA00022692"/>
    </source>
</evidence>
<feature type="transmembrane region" description="Helical" evidence="10">
    <location>
        <begin position="61"/>
        <end position="81"/>
    </location>
</feature>
<evidence type="ECO:0000256" key="4">
    <source>
        <dbReference type="ARBA" id="ARBA00022427"/>
    </source>
</evidence>
<comment type="subcellular location">
    <subcellularLocation>
        <location evidence="1">Cell junction</location>
        <location evidence="1">Tight junction</location>
    </subcellularLocation>
    <subcellularLocation>
        <location evidence="2">Cell membrane</location>
        <topology evidence="2">Multi-pass membrane protein</topology>
    </subcellularLocation>
</comment>
<dbReference type="GO" id="GO:0005923">
    <property type="term" value="C:bicellular tight junction"/>
    <property type="evidence" value="ECO:0007669"/>
    <property type="project" value="UniProtKB-SubCell"/>
</dbReference>
<evidence type="ECO:0000256" key="5">
    <source>
        <dbReference type="ARBA" id="ARBA00022475"/>
    </source>
</evidence>
<keyword evidence="8 10" id="KW-1133">Transmembrane helix</keyword>
<dbReference type="FunFam" id="1.20.140.150:FF:000001">
    <property type="entry name" value="Claudin"/>
    <property type="match status" value="1"/>
</dbReference>
<keyword evidence="7" id="KW-0965">Cell junction</keyword>
<dbReference type="AlphaFoldDB" id="A0AAW0P5V1"/>
<organism evidence="11 12">
    <name type="scientific">Mugilogobius chulae</name>
    <name type="common">yellowstripe goby</name>
    <dbReference type="NCBI Taxonomy" id="88201"/>
    <lineage>
        <taxon>Eukaryota</taxon>
        <taxon>Metazoa</taxon>
        <taxon>Chordata</taxon>
        <taxon>Craniata</taxon>
        <taxon>Vertebrata</taxon>
        <taxon>Euteleostomi</taxon>
        <taxon>Actinopterygii</taxon>
        <taxon>Neopterygii</taxon>
        <taxon>Teleostei</taxon>
        <taxon>Neoteleostei</taxon>
        <taxon>Acanthomorphata</taxon>
        <taxon>Gobiaria</taxon>
        <taxon>Gobiiformes</taxon>
        <taxon>Gobioidei</taxon>
        <taxon>Gobiidae</taxon>
        <taxon>Gobionellinae</taxon>
        <taxon>Mugilogobius</taxon>
    </lineage>
</organism>
<evidence type="ECO:0000256" key="7">
    <source>
        <dbReference type="ARBA" id="ARBA00022949"/>
    </source>
</evidence>
<dbReference type="Gene3D" id="1.20.140.150">
    <property type="match status" value="1"/>
</dbReference>
<evidence type="ECO:0000256" key="3">
    <source>
        <dbReference type="ARBA" id="ARBA00008295"/>
    </source>
</evidence>